<organism evidence="1 2">
    <name type="scientific">Pedobacter psychrotolerans</name>
    <dbReference type="NCBI Taxonomy" id="1843235"/>
    <lineage>
        <taxon>Bacteria</taxon>
        <taxon>Pseudomonadati</taxon>
        <taxon>Bacteroidota</taxon>
        <taxon>Sphingobacteriia</taxon>
        <taxon>Sphingobacteriales</taxon>
        <taxon>Sphingobacteriaceae</taxon>
        <taxon>Pedobacter</taxon>
    </lineage>
</organism>
<dbReference type="EMBL" id="SLWO01000002">
    <property type="protein sequence ID" value="TCO28768.1"/>
    <property type="molecule type" value="Genomic_DNA"/>
</dbReference>
<name>A0A4R2HK47_9SPHI</name>
<dbReference type="AlphaFoldDB" id="A0A4R2HK47"/>
<comment type="caution">
    <text evidence="1">The sequence shown here is derived from an EMBL/GenBank/DDBJ whole genome shotgun (WGS) entry which is preliminary data.</text>
</comment>
<dbReference type="Proteomes" id="UP000295684">
    <property type="component" value="Unassembled WGS sequence"/>
</dbReference>
<accession>A0A4R2HK47</accession>
<gene>
    <name evidence="1" type="ORF">EV200_102185</name>
</gene>
<protein>
    <submittedName>
        <fullName evidence="1">Uncharacterized protein</fullName>
    </submittedName>
</protein>
<reference evidence="1 2" key="1">
    <citation type="submission" date="2019-03" db="EMBL/GenBank/DDBJ databases">
        <title>Genomic Encyclopedia of Type Strains, Phase IV (KMG-IV): sequencing the most valuable type-strain genomes for metagenomic binning, comparative biology and taxonomic classification.</title>
        <authorList>
            <person name="Goeker M."/>
        </authorList>
    </citation>
    <scope>NUCLEOTIDE SEQUENCE [LARGE SCALE GENOMIC DNA]</scope>
    <source>
        <strain evidence="1 2">DSM 103236</strain>
    </source>
</reference>
<evidence type="ECO:0000313" key="1">
    <source>
        <dbReference type="EMBL" id="TCO28768.1"/>
    </source>
</evidence>
<sequence length="33" mass="3771">MFPDGNRKSVKVKDKIFGCLKIKYTKLSAILDL</sequence>
<proteinExistence type="predicted"/>
<evidence type="ECO:0000313" key="2">
    <source>
        <dbReference type="Proteomes" id="UP000295684"/>
    </source>
</evidence>